<reference evidence="1 2" key="1">
    <citation type="journal article" date="2018" name="J. Allergy Clin. Immunol.">
        <title>High-quality assembly of Dermatophagoides pteronyssinus genome and transcriptome reveals a wide range of novel allergens.</title>
        <authorList>
            <person name="Liu X.Y."/>
            <person name="Yang K.Y."/>
            <person name="Wang M.Q."/>
            <person name="Kwok J.S."/>
            <person name="Zeng X."/>
            <person name="Yang Z."/>
            <person name="Xiao X.J."/>
            <person name="Lau C.P."/>
            <person name="Li Y."/>
            <person name="Huang Z.M."/>
            <person name="Ba J.G."/>
            <person name="Yim A.K."/>
            <person name="Ouyang C.Y."/>
            <person name="Ngai S.M."/>
            <person name="Chan T.F."/>
            <person name="Leung E.L."/>
            <person name="Liu L."/>
            <person name="Liu Z.G."/>
            <person name="Tsui S.K."/>
        </authorList>
    </citation>
    <scope>NUCLEOTIDE SEQUENCE [LARGE SCALE GENOMIC DNA]</scope>
    <source>
        <strain evidence="1">Derp</strain>
    </source>
</reference>
<name>A0ABQ8IUB9_DERPT</name>
<comment type="caution">
    <text evidence="1">The sequence shown here is derived from an EMBL/GenBank/DDBJ whole genome shotgun (WGS) entry which is preliminary data.</text>
</comment>
<accession>A0ABQ8IUB9</accession>
<gene>
    <name evidence="1" type="ORF">DERP_009503</name>
</gene>
<protein>
    <submittedName>
        <fullName evidence="1">Uncharacterized protein</fullName>
    </submittedName>
</protein>
<organism evidence="1 2">
    <name type="scientific">Dermatophagoides pteronyssinus</name>
    <name type="common">European house dust mite</name>
    <dbReference type="NCBI Taxonomy" id="6956"/>
    <lineage>
        <taxon>Eukaryota</taxon>
        <taxon>Metazoa</taxon>
        <taxon>Ecdysozoa</taxon>
        <taxon>Arthropoda</taxon>
        <taxon>Chelicerata</taxon>
        <taxon>Arachnida</taxon>
        <taxon>Acari</taxon>
        <taxon>Acariformes</taxon>
        <taxon>Sarcoptiformes</taxon>
        <taxon>Astigmata</taxon>
        <taxon>Psoroptidia</taxon>
        <taxon>Analgoidea</taxon>
        <taxon>Pyroglyphidae</taxon>
        <taxon>Dermatophagoidinae</taxon>
        <taxon>Dermatophagoides</taxon>
    </lineage>
</organism>
<keyword evidence="2" id="KW-1185">Reference proteome</keyword>
<sequence>MTKNGYLIQSSSGVSERTNDDMILYGDIMMMCQSVNAFFMIPMSDIFFKFKIQITSSTTLICQNYIGHQPD</sequence>
<reference evidence="1 2" key="2">
    <citation type="journal article" date="2022" name="Mol. Biol. Evol.">
        <title>Comparative Genomics Reveals Insights into the Divergent Evolution of Astigmatic Mites and Household Pest Adaptations.</title>
        <authorList>
            <person name="Xiong Q."/>
            <person name="Wan A.T."/>
            <person name="Liu X."/>
            <person name="Fung C.S."/>
            <person name="Xiao X."/>
            <person name="Malainual N."/>
            <person name="Hou J."/>
            <person name="Wang L."/>
            <person name="Wang M."/>
            <person name="Yang K.Y."/>
            <person name="Cui Y."/>
            <person name="Leung E.L."/>
            <person name="Nong W."/>
            <person name="Shin S.K."/>
            <person name="Au S.W."/>
            <person name="Jeong K.Y."/>
            <person name="Chew F.T."/>
            <person name="Hui J.H."/>
            <person name="Leung T.F."/>
            <person name="Tungtrongchitr A."/>
            <person name="Zhong N."/>
            <person name="Liu Z."/>
            <person name="Tsui S.K."/>
        </authorList>
    </citation>
    <scope>NUCLEOTIDE SEQUENCE [LARGE SCALE GENOMIC DNA]</scope>
    <source>
        <strain evidence="1">Derp</strain>
    </source>
</reference>
<evidence type="ECO:0000313" key="2">
    <source>
        <dbReference type="Proteomes" id="UP000887458"/>
    </source>
</evidence>
<proteinExistence type="predicted"/>
<dbReference type="EMBL" id="NJHN03000117">
    <property type="protein sequence ID" value="KAH9413904.1"/>
    <property type="molecule type" value="Genomic_DNA"/>
</dbReference>
<evidence type="ECO:0000313" key="1">
    <source>
        <dbReference type="EMBL" id="KAH9413904.1"/>
    </source>
</evidence>
<dbReference type="Proteomes" id="UP000887458">
    <property type="component" value="Unassembled WGS sequence"/>
</dbReference>